<protein>
    <recommendedName>
        <fullName evidence="3">Cyclophilin-like domain-containing protein</fullName>
    </recommendedName>
</protein>
<accession>A0ABY7XDU8</accession>
<dbReference type="Proteomes" id="UP001221519">
    <property type="component" value="Chromosome"/>
</dbReference>
<evidence type="ECO:0000313" key="2">
    <source>
        <dbReference type="Proteomes" id="UP001221519"/>
    </source>
</evidence>
<organism evidence="1 2">
    <name type="scientific">Paenibacillus urinalis</name>
    <dbReference type="NCBI Taxonomy" id="521520"/>
    <lineage>
        <taxon>Bacteria</taxon>
        <taxon>Bacillati</taxon>
        <taxon>Bacillota</taxon>
        <taxon>Bacilli</taxon>
        <taxon>Bacillales</taxon>
        <taxon>Paenibacillaceae</taxon>
        <taxon>Paenibacillus</taxon>
    </lineage>
</organism>
<sequence length="138" mass="15623">MKDVVFIELVLENCESIEIVAEHMREVRISDITRSIRRIACNSVSETVVCEHFFATIEPQANVGTAYTFWSGDTASPFGRLTEHSDITALSIRYRDGSSEYIYVPWGGDYDYINDYQRVVLNDDGSLTITIDAKEDAI</sequence>
<reference evidence="1 2" key="1">
    <citation type="submission" date="2023-02" db="EMBL/GenBank/DDBJ databases">
        <title>Pathogen: clinical or host-associated sample.</title>
        <authorList>
            <person name="Hergert J."/>
            <person name="Casey R."/>
            <person name="Wagner J."/>
            <person name="Young E.L."/>
            <person name="Oakeson K.F."/>
        </authorList>
    </citation>
    <scope>NUCLEOTIDE SEQUENCE [LARGE SCALE GENOMIC DNA]</scope>
    <source>
        <strain evidence="1 2">2022CK-00829</strain>
    </source>
</reference>
<name>A0ABY7XDU8_9BACL</name>
<keyword evidence="2" id="KW-1185">Reference proteome</keyword>
<dbReference type="RefSeq" id="WP_090723249.1">
    <property type="nucleotide sequence ID" value="NZ_CP118108.1"/>
</dbReference>
<proteinExistence type="predicted"/>
<evidence type="ECO:0000313" key="1">
    <source>
        <dbReference type="EMBL" id="WDI03968.1"/>
    </source>
</evidence>
<evidence type="ECO:0008006" key="3">
    <source>
        <dbReference type="Google" id="ProtNLM"/>
    </source>
</evidence>
<dbReference type="EMBL" id="CP118108">
    <property type="protein sequence ID" value="WDI03968.1"/>
    <property type="molecule type" value="Genomic_DNA"/>
</dbReference>
<gene>
    <name evidence="1" type="ORF">PUW25_08470</name>
</gene>